<reference evidence="2 3" key="1">
    <citation type="journal article" date="2019" name="Emerg. Microbes Infect.">
        <title>Comprehensive subspecies identification of 175 nontuberculous mycobacteria species based on 7547 genomic profiles.</title>
        <authorList>
            <person name="Matsumoto Y."/>
            <person name="Kinjo T."/>
            <person name="Motooka D."/>
            <person name="Nabeya D."/>
            <person name="Jung N."/>
            <person name="Uechi K."/>
            <person name="Horii T."/>
            <person name="Iida T."/>
            <person name="Fujita J."/>
            <person name="Nakamura S."/>
        </authorList>
    </citation>
    <scope>NUCLEOTIDE SEQUENCE [LARGE SCALE GENOMIC DNA]</scope>
    <source>
        <strain evidence="2 3">JCM 12688</strain>
    </source>
</reference>
<accession>A0A7I7WR81</accession>
<dbReference type="EMBL" id="AP022608">
    <property type="protein sequence ID" value="BBZ19984.1"/>
    <property type="molecule type" value="Genomic_DNA"/>
</dbReference>
<evidence type="ECO:0000259" key="1">
    <source>
        <dbReference type="Pfam" id="PF12697"/>
    </source>
</evidence>
<dbReference type="AlphaFoldDB" id="A0A7I7WR81"/>
<dbReference type="SUPFAM" id="SSF53474">
    <property type="entry name" value="alpha/beta-Hydrolases"/>
    <property type="match status" value="1"/>
</dbReference>
<sequence>MPGAYEKHFVASKDGTKLGFRQLGHGPGIVLQHGGALGSQHYMKLAGALAEEFTVYLPDRRGRGMSGPYGPHYCIEREDEDLAAIIAATGAENVFGAADGGLFALHASMSVPAIRKVAVFEPVLFVGQPDLDKFKTTIDRGQRLVDSGDIADAMASLAKGAADGDPRVQQVAAPLRLLGTIMTQPLICRAILWADAKRVTGDDASLRDLIIAWKEELNVVKSTEGTLLDDYQNVTADVLLLCGTGAPTLFTGTLDALQSVLPAATRIELPGLNHGGAQDSGGNPRVIADQLRRFFA</sequence>
<gene>
    <name evidence="2" type="ORF">MGAD_43190</name>
</gene>
<dbReference type="Proteomes" id="UP000466187">
    <property type="component" value="Chromosome"/>
</dbReference>
<feature type="domain" description="AB hydrolase-1" evidence="1">
    <location>
        <begin position="30"/>
        <end position="279"/>
    </location>
</feature>
<dbReference type="Pfam" id="PF12697">
    <property type="entry name" value="Abhydrolase_6"/>
    <property type="match status" value="1"/>
</dbReference>
<name>A0A7I7WR81_MYCGU</name>
<evidence type="ECO:0000313" key="3">
    <source>
        <dbReference type="Proteomes" id="UP000466187"/>
    </source>
</evidence>
<proteinExistence type="predicted"/>
<evidence type="ECO:0000313" key="2">
    <source>
        <dbReference type="EMBL" id="BBZ19984.1"/>
    </source>
</evidence>
<dbReference type="GO" id="GO:0003824">
    <property type="term" value="F:catalytic activity"/>
    <property type="evidence" value="ECO:0007669"/>
    <property type="project" value="UniProtKB-ARBA"/>
</dbReference>
<dbReference type="InterPro" id="IPR000073">
    <property type="entry name" value="AB_hydrolase_1"/>
</dbReference>
<dbReference type="RefSeq" id="WP_163688856.1">
    <property type="nucleotide sequence ID" value="NZ_AP022608.1"/>
</dbReference>
<dbReference type="KEGG" id="mgad:MGAD_43190"/>
<organism evidence="2 3">
    <name type="scientific">Mycolicibacterium gadium</name>
    <name type="common">Mycobacterium gadium</name>
    <dbReference type="NCBI Taxonomy" id="1794"/>
    <lineage>
        <taxon>Bacteria</taxon>
        <taxon>Bacillati</taxon>
        <taxon>Actinomycetota</taxon>
        <taxon>Actinomycetes</taxon>
        <taxon>Mycobacteriales</taxon>
        <taxon>Mycobacteriaceae</taxon>
        <taxon>Mycolicibacterium</taxon>
    </lineage>
</organism>
<protein>
    <recommendedName>
        <fullName evidence="1">AB hydrolase-1 domain-containing protein</fullName>
    </recommendedName>
</protein>
<dbReference type="Gene3D" id="3.40.50.1820">
    <property type="entry name" value="alpha/beta hydrolase"/>
    <property type="match status" value="1"/>
</dbReference>
<dbReference type="InterPro" id="IPR029058">
    <property type="entry name" value="AB_hydrolase_fold"/>
</dbReference>